<name>A0A5B7JPB5_PORTR</name>
<keyword evidence="2" id="KW-1133">Transmembrane helix</keyword>
<organism evidence="3 4">
    <name type="scientific">Portunus trituberculatus</name>
    <name type="common">Swimming crab</name>
    <name type="synonym">Neptunus trituberculatus</name>
    <dbReference type="NCBI Taxonomy" id="210409"/>
    <lineage>
        <taxon>Eukaryota</taxon>
        <taxon>Metazoa</taxon>
        <taxon>Ecdysozoa</taxon>
        <taxon>Arthropoda</taxon>
        <taxon>Crustacea</taxon>
        <taxon>Multicrustacea</taxon>
        <taxon>Malacostraca</taxon>
        <taxon>Eumalacostraca</taxon>
        <taxon>Eucarida</taxon>
        <taxon>Decapoda</taxon>
        <taxon>Pleocyemata</taxon>
        <taxon>Brachyura</taxon>
        <taxon>Eubrachyura</taxon>
        <taxon>Portunoidea</taxon>
        <taxon>Portunidae</taxon>
        <taxon>Portuninae</taxon>
        <taxon>Portunus</taxon>
    </lineage>
</organism>
<keyword evidence="2" id="KW-0812">Transmembrane</keyword>
<keyword evidence="4" id="KW-1185">Reference proteome</keyword>
<evidence type="ECO:0000256" key="2">
    <source>
        <dbReference type="SAM" id="Phobius"/>
    </source>
</evidence>
<feature type="region of interest" description="Disordered" evidence="1">
    <location>
        <begin position="1"/>
        <end position="45"/>
    </location>
</feature>
<proteinExistence type="predicted"/>
<dbReference type="AlphaFoldDB" id="A0A5B7JPB5"/>
<keyword evidence="2" id="KW-0472">Membrane</keyword>
<reference evidence="3 4" key="1">
    <citation type="submission" date="2019-05" db="EMBL/GenBank/DDBJ databases">
        <title>Another draft genome of Portunus trituberculatus and its Hox gene families provides insights of decapod evolution.</title>
        <authorList>
            <person name="Jeong J.-H."/>
            <person name="Song I."/>
            <person name="Kim S."/>
            <person name="Choi T."/>
            <person name="Kim D."/>
            <person name="Ryu S."/>
            <person name="Kim W."/>
        </authorList>
    </citation>
    <scope>NUCLEOTIDE SEQUENCE [LARGE SCALE GENOMIC DNA]</scope>
    <source>
        <tissue evidence="3">Muscle</tissue>
    </source>
</reference>
<feature type="transmembrane region" description="Helical" evidence="2">
    <location>
        <begin position="51"/>
        <end position="72"/>
    </location>
</feature>
<evidence type="ECO:0000313" key="3">
    <source>
        <dbReference type="EMBL" id="MPC94957.1"/>
    </source>
</evidence>
<feature type="compositionally biased region" description="Polar residues" evidence="1">
    <location>
        <begin position="1"/>
        <end position="26"/>
    </location>
</feature>
<evidence type="ECO:0000256" key="1">
    <source>
        <dbReference type="SAM" id="MobiDB-lite"/>
    </source>
</evidence>
<evidence type="ECO:0000313" key="4">
    <source>
        <dbReference type="Proteomes" id="UP000324222"/>
    </source>
</evidence>
<dbReference type="EMBL" id="VSRR010100451">
    <property type="protein sequence ID" value="MPC94957.1"/>
    <property type="molecule type" value="Genomic_DNA"/>
</dbReference>
<sequence>MRMTTRPPTSVGTRGSLSPRTPPSEHTSPRSPRETLTGEGKQSGTMWLQPATPAVCLTWTAAALCVWLVGWIGKWRTLTVYWCGR</sequence>
<accession>A0A5B7JPB5</accession>
<protein>
    <submittedName>
        <fullName evidence="3">Uncharacterized protein</fullName>
    </submittedName>
</protein>
<gene>
    <name evidence="3" type="ORF">E2C01_090149</name>
</gene>
<comment type="caution">
    <text evidence="3">The sequence shown here is derived from an EMBL/GenBank/DDBJ whole genome shotgun (WGS) entry which is preliminary data.</text>
</comment>
<dbReference type="Proteomes" id="UP000324222">
    <property type="component" value="Unassembled WGS sequence"/>
</dbReference>